<evidence type="ECO:0000259" key="1">
    <source>
        <dbReference type="Pfam" id="PF09995"/>
    </source>
</evidence>
<gene>
    <name evidence="2" type="ORF">JF888_01570</name>
</gene>
<accession>A0A934N5Y5</accession>
<dbReference type="RefSeq" id="WP_338176261.1">
    <property type="nucleotide sequence ID" value="NZ_JAEKNQ010000010.1"/>
</dbReference>
<dbReference type="GO" id="GO:0016491">
    <property type="term" value="F:oxidoreductase activity"/>
    <property type="evidence" value="ECO:0007669"/>
    <property type="project" value="InterPro"/>
</dbReference>
<sequence length="276" mass="29506">MSNPPRSRTGPGPDLGLFGPGSAAWRLHSEPALLVGGLSALMWQALHPLAIAAVADHSDYRKDVWGRYDRTSNYVMTTIFGTTKQAHALGARVRAVHVPIHGVDRVTGLPYAADDPTLLLWIHGTLVASFLAAYRRFVRHLSASEADAYVAEMVRQAELVGLKAGAVPASEAANLAFLDSSAHLLQVTRPAREAVDTVLHPPLPVFLRPVWAVAGQAAISILPEGALQLYGMRRPRLAAAAVRPLVGGGAWFAGRFLKPPPVLRQARARAAAGGRR</sequence>
<dbReference type="PANTHER" id="PTHR36151">
    <property type="entry name" value="BLR2777 PROTEIN"/>
    <property type="match status" value="1"/>
</dbReference>
<proteinExistence type="predicted"/>
<name>A0A934N5Y5_9BACT</name>
<dbReference type="PANTHER" id="PTHR36151:SF3">
    <property type="entry name" value="ER-BOUND OXYGENASE MPAB_MPAB'_RUBBER OXYGENASE CATALYTIC DOMAIN-CONTAINING PROTEIN"/>
    <property type="match status" value="1"/>
</dbReference>
<evidence type="ECO:0000313" key="3">
    <source>
        <dbReference type="Proteomes" id="UP000620075"/>
    </source>
</evidence>
<dbReference type="AlphaFoldDB" id="A0A934N5Y5"/>
<reference evidence="2 3" key="1">
    <citation type="submission" date="2020-10" db="EMBL/GenBank/DDBJ databases">
        <title>Ca. Dormibacterota MAGs.</title>
        <authorList>
            <person name="Montgomery K."/>
        </authorList>
    </citation>
    <scope>NUCLEOTIDE SEQUENCE [LARGE SCALE GENOMIC DNA]</scope>
    <source>
        <strain evidence="2">SC8811_S16_3</strain>
    </source>
</reference>
<evidence type="ECO:0000313" key="2">
    <source>
        <dbReference type="EMBL" id="MBJ7601880.1"/>
    </source>
</evidence>
<dbReference type="InterPro" id="IPR018713">
    <property type="entry name" value="MPAB/Lcp_cat_dom"/>
</dbReference>
<dbReference type="Proteomes" id="UP000620075">
    <property type="component" value="Unassembled WGS sequence"/>
</dbReference>
<feature type="domain" description="ER-bound oxygenase mpaB/mpaB'/Rubber oxygenase catalytic" evidence="1">
    <location>
        <begin position="25"/>
        <end position="245"/>
    </location>
</feature>
<comment type="caution">
    <text evidence="2">The sequence shown here is derived from an EMBL/GenBank/DDBJ whole genome shotgun (WGS) entry which is preliminary data.</text>
</comment>
<dbReference type="EMBL" id="JAEKNQ010000010">
    <property type="protein sequence ID" value="MBJ7601880.1"/>
    <property type="molecule type" value="Genomic_DNA"/>
</dbReference>
<protein>
    <submittedName>
        <fullName evidence="2">DUF2236 domain-containing protein</fullName>
    </submittedName>
</protein>
<organism evidence="2 3">
    <name type="scientific">Candidatus Dormiibacter inghamiae</name>
    <dbReference type="NCBI Taxonomy" id="3127013"/>
    <lineage>
        <taxon>Bacteria</taxon>
        <taxon>Bacillati</taxon>
        <taxon>Candidatus Dormiibacterota</taxon>
        <taxon>Candidatus Dormibacteria</taxon>
        <taxon>Candidatus Dormibacterales</taxon>
        <taxon>Candidatus Dormibacteraceae</taxon>
        <taxon>Candidatus Dormiibacter</taxon>
    </lineage>
</organism>
<dbReference type="Pfam" id="PF09995">
    <property type="entry name" value="MPAB_Lcp_cat"/>
    <property type="match status" value="1"/>
</dbReference>